<reference evidence="1 2" key="1">
    <citation type="submission" date="2023-04" db="EMBL/GenBank/DDBJ databases">
        <title>Genome Encyclopedia of Bacteria and Archaea VI: Functional Genomics of Type Strains.</title>
        <authorList>
            <person name="Whitman W."/>
        </authorList>
    </citation>
    <scope>NUCLEOTIDE SEQUENCE [LARGE SCALE GENOMIC DNA]</scope>
    <source>
        <strain evidence="1 2">SG_E_30_P1</strain>
    </source>
</reference>
<comment type="caution">
    <text evidence="1">The sequence shown here is derived from an EMBL/GenBank/DDBJ whole genome shotgun (WGS) entry which is preliminary data.</text>
</comment>
<organism evidence="1 2">
    <name type="scientific">Antiquaquibacter oligotrophicus</name>
    <dbReference type="NCBI Taxonomy" id="2880260"/>
    <lineage>
        <taxon>Bacteria</taxon>
        <taxon>Bacillati</taxon>
        <taxon>Actinomycetota</taxon>
        <taxon>Actinomycetes</taxon>
        <taxon>Micrococcales</taxon>
        <taxon>Microbacteriaceae</taxon>
        <taxon>Antiquaquibacter</taxon>
    </lineage>
</organism>
<sequence length="86" mass="9768">MTLLHPAAVGSPVNVWFVDEVPDRIVHGSERYRVVSPAVESDKGWMFRAVTADRKIVLLQIAREGVDHWTLERITDTSWPEQRATA</sequence>
<dbReference type="RefSeq" id="WP_322132562.1">
    <property type="nucleotide sequence ID" value="NZ_CP085036.1"/>
</dbReference>
<dbReference type="Proteomes" id="UP001160142">
    <property type="component" value="Unassembled WGS sequence"/>
</dbReference>
<protein>
    <recommendedName>
        <fullName evidence="3">Transposase</fullName>
    </recommendedName>
</protein>
<evidence type="ECO:0008006" key="3">
    <source>
        <dbReference type="Google" id="ProtNLM"/>
    </source>
</evidence>
<evidence type="ECO:0000313" key="1">
    <source>
        <dbReference type="EMBL" id="MDH6180197.1"/>
    </source>
</evidence>
<keyword evidence="2" id="KW-1185">Reference proteome</keyword>
<name>A0ABT6KM37_9MICO</name>
<evidence type="ECO:0000313" key="2">
    <source>
        <dbReference type="Proteomes" id="UP001160142"/>
    </source>
</evidence>
<proteinExistence type="predicted"/>
<dbReference type="EMBL" id="JARXVQ010000001">
    <property type="protein sequence ID" value="MDH6180197.1"/>
    <property type="molecule type" value="Genomic_DNA"/>
</dbReference>
<accession>A0ABT6KM37</accession>
<gene>
    <name evidence="1" type="ORF">M2152_000379</name>
</gene>